<dbReference type="RefSeq" id="WP_121002665.1">
    <property type="nucleotide sequence ID" value="NZ_RBXO01000001.1"/>
</dbReference>
<reference evidence="3 4" key="1">
    <citation type="submission" date="2018-10" db="EMBL/GenBank/DDBJ databases">
        <title>Sequencing the genomes of 1000 actinobacteria strains.</title>
        <authorList>
            <person name="Klenk H.-P."/>
        </authorList>
    </citation>
    <scope>NUCLEOTIDE SEQUENCE [LARGE SCALE GENOMIC DNA]</scope>
    <source>
        <strain evidence="3 4">DSM 43800</strain>
    </source>
</reference>
<sequence length="196" mass="23300">MSGYQFDLFISYPRRGTVRQWLVNHFQHKLRECLADQIAPTPKIYVDKDMPRGVHWPSSLRHALRHSKIMIQLLTPQYFWSDWCRAEWYHMLAREKMLGLASLEKPQGLVYPILYADSDNFPPEGKERGWYDFKEFAYPDPGYQQTHEFIRFHREVTRLAADLAALLQQVPPWRPDWPDVDPPDPVLRPTPPLPRF</sequence>
<name>A0A495VUG5_9PSEU</name>
<evidence type="ECO:0000256" key="1">
    <source>
        <dbReference type="SAM" id="MobiDB-lite"/>
    </source>
</evidence>
<organism evidence="3 4">
    <name type="scientific">Saccharothrix australiensis</name>
    <dbReference type="NCBI Taxonomy" id="2072"/>
    <lineage>
        <taxon>Bacteria</taxon>
        <taxon>Bacillati</taxon>
        <taxon>Actinomycetota</taxon>
        <taxon>Actinomycetes</taxon>
        <taxon>Pseudonocardiales</taxon>
        <taxon>Pseudonocardiaceae</taxon>
        <taxon>Saccharothrix</taxon>
    </lineage>
</organism>
<comment type="caution">
    <text evidence="3">The sequence shown here is derived from an EMBL/GenBank/DDBJ whole genome shotgun (WGS) entry which is preliminary data.</text>
</comment>
<evidence type="ECO:0000313" key="3">
    <source>
        <dbReference type="EMBL" id="RKT52824.1"/>
    </source>
</evidence>
<dbReference type="SUPFAM" id="SSF52200">
    <property type="entry name" value="Toll/Interleukin receptor TIR domain"/>
    <property type="match status" value="1"/>
</dbReference>
<protein>
    <submittedName>
        <fullName evidence="3">TIR domain-containing protein</fullName>
    </submittedName>
</protein>
<dbReference type="GO" id="GO:0007165">
    <property type="term" value="P:signal transduction"/>
    <property type="evidence" value="ECO:0007669"/>
    <property type="project" value="InterPro"/>
</dbReference>
<feature type="domain" description="TIR" evidence="2">
    <location>
        <begin position="4"/>
        <end position="163"/>
    </location>
</feature>
<accession>A0A495VUG5</accession>
<dbReference type="Proteomes" id="UP000282084">
    <property type="component" value="Unassembled WGS sequence"/>
</dbReference>
<dbReference type="InterPro" id="IPR000157">
    <property type="entry name" value="TIR_dom"/>
</dbReference>
<dbReference type="InterPro" id="IPR035897">
    <property type="entry name" value="Toll_tir_struct_dom_sf"/>
</dbReference>
<dbReference type="OrthoDB" id="9150238at2"/>
<dbReference type="Pfam" id="PF13676">
    <property type="entry name" value="TIR_2"/>
    <property type="match status" value="1"/>
</dbReference>
<proteinExistence type="predicted"/>
<dbReference type="PROSITE" id="PS50104">
    <property type="entry name" value="TIR"/>
    <property type="match status" value="1"/>
</dbReference>
<keyword evidence="4" id="KW-1185">Reference proteome</keyword>
<feature type="region of interest" description="Disordered" evidence="1">
    <location>
        <begin position="176"/>
        <end position="196"/>
    </location>
</feature>
<evidence type="ECO:0000313" key="4">
    <source>
        <dbReference type="Proteomes" id="UP000282084"/>
    </source>
</evidence>
<dbReference type="Gene3D" id="3.40.50.10140">
    <property type="entry name" value="Toll/interleukin-1 receptor homology (TIR) domain"/>
    <property type="match status" value="1"/>
</dbReference>
<gene>
    <name evidence="3" type="ORF">C8E97_1362</name>
</gene>
<dbReference type="AlphaFoldDB" id="A0A495VUG5"/>
<evidence type="ECO:0000259" key="2">
    <source>
        <dbReference type="PROSITE" id="PS50104"/>
    </source>
</evidence>
<dbReference type="EMBL" id="RBXO01000001">
    <property type="protein sequence ID" value="RKT52824.1"/>
    <property type="molecule type" value="Genomic_DNA"/>
</dbReference>
<feature type="compositionally biased region" description="Pro residues" evidence="1">
    <location>
        <begin position="183"/>
        <end position="196"/>
    </location>
</feature>